<evidence type="ECO:0000313" key="11">
    <source>
        <dbReference type="Proteomes" id="UP000183898"/>
    </source>
</evidence>
<name>A0A1H8Q7N0_9PROT</name>
<evidence type="ECO:0000256" key="6">
    <source>
        <dbReference type="ARBA" id="ARBA00022670"/>
    </source>
</evidence>
<evidence type="ECO:0000256" key="5">
    <source>
        <dbReference type="ARBA" id="ARBA00015719"/>
    </source>
</evidence>
<dbReference type="Proteomes" id="UP000183898">
    <property type="component" value="Unassembled WGS sequence"/>
</dbReference>
<comment type="similarity">
    <text evidence="3">Belongs to the peptidase S51 family.</text>
</comment>
<protein>
    <recommendedName>
        <fullName evidence="5">Cyanophycinase</fullName>
        <ecNumber evidence="4">3.4.15.6</ecNumber>
    </recommendedName>
</protein>
<evidence type="ECO:0000256" key="3">
    <source>
        <dbReference type="ARBA" id="ARBA00006534"/>
    </source>
</evidence>
<dbReference type="SUPFAM" id="SSF52317">
    <property type="entry name" value="Class I glutamine amidotransferase-like"/>
    <property type="match status" value="1"/>
</dbReference>
<evidence type="ECO:0000256" key="1">
    <source>
        <dbReference type="ARBA" id="ARBA00001092"/>
    </source>
</evidence>
<dbReference type="Pfam" id="PF03575">
    <property type="entry name" value="Peptidase_S51"/>
    <property type="match status" value="1"/>
</dbReference>
<evidence type="ECO:0000256" key="8">
    <source>
        <dbReference type="ARBA" id="ARBA00022825"/>
    </source>
</evidence>
<keyword evidence="6" id="KW-0645">Protease</keyword>
<dbReference type="EMBL" id="FOCT01000029">
    <property type="protein sequence ID" value="SEO50249.1"/>
    <property type="molecule type" value="Genomic_DNA"/>
</dbReference>
<dbReference type="AlphaFoldDB" id="A0A1H8Q7N0"/>
<dbReference type="PANTHER" id="PTHR36175">
    <property type="entry name" value="CYANOPHYCINASE"/>
    <property type="match status" value="1"/>
</dbReference>
<feature type="active site" description="Charge relay system" evidence="9">
    <location>
        <position position="284"/>
    </location>
</feature>
<evidence type="ECO:0000256" key="4">
    <source>
        <dbReference type="ARBA" id="ARBA00013115"/>
    </source>
</evidence>
<keyword evidence="8" id="KW-0720">Serine protease</keyword>
<dbReference type="InterPro" id="IPR011811">
    <property type="entry name" value="Peptidase_S51_cyanophycinase"/>
</dbReference>
<dbReference type="GO" id="GO:0008241">
    <property type="term" value="F:peptidyl-dipeptidase activity"/>
    <property type="evidence" value="ECO:0007669"/>
    <property type="project" value="UniProtKB-EC"/>
</dbReference>
<keyword evidence="7" id="KW-0378">Hydrolase</keyword>
<sequence>MELLVWFFLVQQQTNSRIICRLMTTPIMIAVFSTGIGLVEAANKSRLGISQNGEMVDYLPCGTIPLSTRTAVLMGGGDDVKEAFSWMIAKMTQCSDGSTGRPGNFVVIDNGSDPPDDTYISIVGPVASVVTLVVPDIETANDPALEPYLRNAGAIWLTGGDQGRYYNFWKGSLLEQLISEQVRNFKIPIGGTSAGIMVLSEFAYVADPCAITSSKALIDPYSQCIALRRDFWSDRAPLPPLLSTVTDSHFNARDRMGRLITFLGHAINSQWTSSAIAQAIGVDEETALLMEIDGNTDQFSPGDNYSYKVITNTGVSGSVYILSTDLQSQLNLEPDQPLSFTNVKVRKIQTTGNESDYIIDVKEGSLISNTGSIY</sequence>
<dbReference type="CDD" id="cd03145">
    <property type="entry name" value="GAT1_cyanophycinase"/>
    <property type="match status" value="1"/>
</dbReference>
<gene>
    <name evidence="10" type="ORF">SAMN05216404_1294</name>
</gene>
<dbReference type="InterPro" id="IPR005320">
    <property type="entry name" value="Peptidase_S51"/>
</dbReference>
<accession>A0A1H8Q7N0</accession>
<feature type="active site" description="Charge relay system" evidence="9">
    <location>
        <position position="193"/>
    </location>
</feature>
<dbReference type="Gene3D" id="3.40.50.880">
    <property type="match status" value="1"/>
</dbReference>
<evidence type="ECO:0000256" key="2">
    <source>
        <dbReference type="ARBA" id="ARBA00002039"/>
    </source>
</evidence>
<evidence type="ECO:0000256" key="7">
    <source>
        <dbReference type="ARBA" id="ARBA00022801"/>
    </source>
</evidence>
<comment type="catalytic activity">
    <reaction evidence="1">
        <text>[L-4-(L-arginin-2-N-yl)aspartate](n) + H2O = [L-4-(L-arginin-2-N-yl)aspartate](n-1) + L-4-(L-arginin-2-N-yl)aspartate</text>
        <dbReference type="Rhea" id="RHEA:12845"/>
        <dbReference type="Rhea" id="RHEA-COMP:13728"/>
        <dbReference type="Rhea" id="RHEA-COMP:13734"/>
        <dbReference type="ChEBI" id="CHEBI:15377"/>
        <dbReference type="ChEBI" id="CHEBI:137986"/>
        <dbReference type="ChEBI" id="CHEBI:137991"/>
        <dbReference type="EC" id="3.4.15.6"/>
    </reaction>
</comment>
<proteinExistence type="inferred from homology"/>
<dbReference type="GO" id="GO:0008236">
    <property type="term" value="F:serine-type peptidase activity"/>
    <property type="evidence" value="ECO:0007669"/>
    <property type="project" value="UniProtKB-KW"/>
</dbReference>
<feature type="active site" description="Charge relay system" evidence="9">
    <location>
        <position position="249"/>
    </location>
</feature>
<reference evidence="10 11" key="1">
    <citation type="submission" date="2016-10" db="EMBL/GenBank/DDBJ databases">
        <authorList>
            <person name="de Groot N.N."/>
        </authorList>
    </citation>
    <scope>NUCLEOTIDE SEQUENCE [LARGE SCALE GENOMIC DNA]</scope>
    <source>
        <strain evidence="10 11">Nl18</strain>
    </source>
</reference>
<organism evidence="10 11">
    <name type="scientific">Nitrosospira multiformis</name>
    <dbReference type="NCBI Taxonomy" id="1231"/>
    <lineage>
        <taxon>Bacteria</taxon>
        <taxon>Pseudomonadati</taxon>
        <taxon>Pseudomonadota</taxon>
        <taxon>Betaproteobacteria</taxon>
        <taxon>Nitrosomonadales</taxon>
        <taxon>Nitrosomonadaceae</taxon>
        <taxon>Nitrosospira</taxon>
    </lineage>
</organism>
<dbReference type="PIRSF" id="PIRSF032067">
    <property type="entry name" value="Cyanophycinase"/>
    <property type="match status" value="1"/>
</dbReference>
<evidence type="ECO:0000313" key="10">
    <source>
        <dbReference type="EMBL" id="SEO50249.1"/>
    </source>
</evidence>
<dbReference type="PANTHER" id="PTHR36175:SF1">
    <property type="entry name" value="CYANOPHYCINASE"/>
    <property type="match status" value="1"/>
</dbReference>
<evidence type="ECO:0000256" key="9">
    <source>
        <dbReference type="PIRSR" id="PIRSR032067-1"/>
    </source>
</evidence>
<comment type="function">
    <text evidence="2">Exopeptidase that catalyzes the hydrolytic cleavage of multi-L-arginyl-poly-L-aspartic acid (cyanophycin; a water-insoluble reserve polymer) into aspartate-arginine dipeptides.</text>
</comment>
<dbReference type="EC" id="3.4.15.6" evidence="4"/>
<dbReference type="InterPro" id="IPR029062">
    <property type="entry name" value="Class_I_gatase-like"/>
</dbReference>
<dbReference type="GO" id="GO:0006508">
    <property type="term" value="P:proteolysis"/>
    <property type="evidence" value="ECO:0007669"/>
    <property type="project" value="UniProtKB-KW"/>
</dbReference>